<evidence type="ECO:0000313" key="2">
    <source>
        <dbReference type="Proteomes" id="UP000320300"/>
    </source>
</evidence>
<dbReference type="Proteomes" id="UP000320300">
    <property type="component" value="Unassembled WGS sequence"/>
</dbReference>
<sequence>MNKSILSIGMIAVFMAACQSKTPEEKIDSLAKSPDTVAAQSKACYAYIKNRDTVTLSYTIAGNNIAGEFSNNLFEKDKNSGQINGIIKGDTIIADYTAKGEGVTSVRQVAFLKKGDQLLEGYGDTREENGKMVFTKVHELKFVSAIGLTAVECK</sequence>
<evidence type="ECO:0000313" key="1">
    <source>
        <dbReference type="EMBL" id="SMO69127.1"/>
    </source>
</evidence>
<gene>
    <name evidence="1" type="ORF">SAMN06265348_105177</name>
</gene>
<proteinExistence type="predicted"/>
<keyword evidence="2" id="KW-1185">Reference proteome</keyword>
<dbReference type="EMBL" id="FXTN01000005">
    <property type="protein sequence ID" value="SMO69127.1"/>
    <property type="molecule type" value="Genomic_DNA"/>
</dbReference>
<dbReference type="RefSeq" id="WP_142528307.1">
    <property type="nucleotide sequence ID" value="NZ_CBCSJO010000005.1"/>
</dbReference>
<dbReference type="AlphaFoldDB" id="A0A521DBM9"/>
<evidence type="ECO:0008006" key="3">
    <source>
        <dbReference type="Google" id="ProtNLM"/>
    </source>
</evidence>
<protein>
    <recommendedName>
        <fullName evidence="3">Lipoprotein</fullName>
    </recommendedName>
</protein>
<dbReference type="PROSITE" id="PS51257">
    <property type="entry name" value="PROKAR_LIPOPROTEIN"/>
    <property type="match status" value="1"/>
</dbReference>
<reference evidence="1 2" key="1">
    <citation type="submission" date="2017-05" db="EMBL/GenBank/DDBJ databases">
        <authorList>
            <person name="Varghese N."/>
            <person name="Submissions S."/>
        </authorList>
    </citation>
    <scope>NUCLEOTIDE SEQUENCE [LARGE SCALE GENOMIC DNA]</scope>
    <source>
        <strain evidence="1 2">DSM 19036</strain>
    </source>
</reference>
<accession>A0A521DBM9</accession>
<dbReference type="OrthoDB" id="794403at2"/>
<organism evidence="1 2">
    <name type="scientific">Pedobacter westerhofensis</name>
    <dbReference type="NCBI Taxonomy" id="425512"/>
    <lineage>
        <taxon>Bacteria</taxon>
        <taxon>Pseudomonadati</taxon>
        <taxon>Bacteroidota</taxon>
        <taxon>Sphingobacteriia</taxon>
        <taxon>Sphingobacteriales</taxon>
        <taxon>Sphingobacteriaceae</taxon>
        <taxon>Pedobacter</taxon>
    </lineage>
</organism>
<name>A0A521DBM9_9SPHI</name>